<reference evidence="2" key="1">
    <citation type="submission" date="2017-05" db="EMBL/GenBank/DDBJ databases">
        <title>Complete and WGS of Bordetella genogroups.</title>
        <authorList>
            <person name="Spilker T."/>
            <person name="Lipuma J."/>
        </authorList>
    </citation>
    <scope>NUCLEOTIDE SEQUENCE [LARGE SCALE GENOMIC DNA]</scope>
    <source>
        <strain evidence="2">AU8856</strain>
    </source>
</reference>
<protein>
    <submittedName>
        <fullName evidence="1">Uncharacterized protein</fullName>
    </submittedName>
</protein>
<proteinExistence type="predicted"/>
<accession>A0A261UMC5</accession>
<comment type="caution">
    <text evidence="1">The sequence shown here is derived from an EMBL/GenBank/DDBJ whole genome shotgun (WGS) entry which is preliminary data.</text>
</comment>
<evidence type="ECO:0000313" key="2">
    <source>
        <dbReference type="Proteomes" id="UP000215767"/>
    </source>
</evidence>
<sequence length="74" mass="7790">MNTSALPVSRPAAARGRPASRRLFAVGRIVRYAVPASGARGSATIVADAQLDMFGPPVHCRFLGIRFVVNASPL</sequence>
<gene>
    <name evidence="1" type="ORF">CAL28_28350</name>
</gene>
<name>A0A261UMC5_9BORD</name>
<evidence type="ECO:0000313" key="1">
    <source>
        <dbReference type="EMBL" id="OZI63024.1"/>
    </source>
</evidence>
<dbReference type="AlphaFoldDB" id="A0A261UMC5"/>
<keyword evidence="2" id="KW-1185">Reference proteome</keyword>
<dbReference type="EMBL" id="NEVS01000004">
    <property type="protein sequence ID" value="OZI63024.1"/>
    <property type="molecule type" value="Genomic_DNA"/>
</dbReference>
<dbReference type="Proteomes" id="UP000215767">
    <property type="component" value="Unassembled WGS sequence"/>
</dbReference>
<organism evidence="1 2">
    <name type="scientific">Bordetella genomosp. 11</name>
    <dbReference type="NCBI Taxonomy" id="1416808"/>
    <lineage>
        <taxon>Bacteria</taxon>
        <taxon>Pseudomonadati</taxon>
        <taxon>Pseudomonadota</taxon>
        <taxon>Betaproteobacteria</taxon>
        <taxon>Burkholderiales</taxon>
        <taxon>Alcaligenaceae</taxon>
        <taxon>Bordetella</taxon>
    </lineage>
</organism>